<feature type="region of interest" description="Disordered" evidence="2">
    <location>
        <begin position="1"/>
        <end position="24"/>
    </location>
</feature>
<gene>
    <name evidence="3" type="ORF">C1SCF055_LOCUS41814</name>
</gene>
<evidence type="ECO:0000313" key="4">
    <source>
        <dbReference type="EMBL" id="CAL4804457.1"/>
    </source>
</evidence>
<feature type="coiled-coil region" evidence="1">
    <location>
        <begin position="201"/>
        <end position="290"/>
    </location>
</feature>
<evidence type="ECO:0000256" key="2">
    <source>
        <dbReference type="SAM" id="MobiDB-lite"/>
    </source>
</evidence>
<dbReference type="EMBL" id="CAMXCT010006622">
    <property type="protein sequence ID" value="CAI4017145.1"/>
    <property type="molecule type" value="Genomic_DNA"/>
</dbReference>
<name>A0A9P1DWY0_9DINO</name>
<dbReference type="Proteomes" id="UP001152797">
    <property type="component" value="Unassembled WGS sequence"/>
</dbReference>
<keyword evidence="1" id="KW-0175">Coiled coil</keyword>
<keyword evidence="5" id="KW-1185">Reference proteome</keyword>
<dbReference type="AlphaFoldDB" id="A0A9P1DWY0"/>
<evidence type="ECO:0000313" key="3">
    <source>
        <dbReference type="EMBL" id="CAI4017145.1"/>
    </source>
</evidence>
<feature type="region of interest" description="Disordered" evidence="2">
    <location>
        <begin position="295"/>
        <end position="329"/>
    </location>
</feature>
<sequence length="410" mass="45867">MVEKRNHRTETCSPGVATDGPLTRQLPVASHDFGPRVLAIAIDPRCQSTSPDPRGSEHFLDASDLGMSPDAEGYQEFLEDIGSAPPWSLSQLQGYFDRRYAGWDDPPKLSLASPVRRLQYLDEALRSDDPQSIDETLRELDGEVKNALLRSLLRDSSSDELCFLTLLVGELGAHLFDQREGRKNDRMEAERHRQQREESLLTSFQAERATLTQQMEELAAEAEGSRSELARCRAQLQAAQAEEVESSEMQLEMQELQAANRRLSMESQQLREELQELKAQKAMLLAAKEESDGALDELSRRWSNASGSLRDAEADSPPRKRASRGGQPQASLLGRLADDLSAEGRLRGALMAWRMSCLESKMKHCQTLQADLTMANGAAKGKRNCQVEGCCCQREAEWHVLKNVEDLTQR</sequence>
<reference evidence="4 5" key="2">
    <citation type="submission" date="2024-05" db="EMBL/GenBank/DDBJ databases">
        <authorList>
            <person name="Chen Y."/>
            <person name="Shah S."/>
            <person name="Dougan E. K."/>
            <person name="Thang M."/>
            <person name="Chan C."/>
        </authorList>
    </citation>
    <scope>NUCLEOTIDE SEQUENCE [LARGE SCALE GENOMIC DNA]</scope>
</reference>
<comment type="caution">
    <text evidence="3">The sequence shown here is derived from an EMBL/GenBank/DDBJ whole genome shotgun (WGS) entry which is preliminary data.</text>
</comment>
<reference evidence="3" key="1">
    <citation type="submission" date="2022-10" db="EMBL/GenBank/DDBJ databases">
        <authorList>
            <person name="Chen Y."/>
            <person name="Dougan E. K."/>
            <person name="Chan C."/>
            <person name="Rhodes N."/>
            <person name="Thang M."/>
        </authorList>
    </citation>
    <scope>NUCLEOTIDE SEQUENCE</scope>
</reference>
<accession>A0A9P1DWY0</accession>
<evidence type="ECO:0000313" key="5">
    <source>
        <dbReference type="Proteomes" id="UP001152797"/>
    </source>
</evidence>
<dbReference type="EMBL" id="CAMXCT020006622">
    <property type="protein sequence ID" value="CAL1170520.1"/>
    <property type="molecule type" value="Genomic_DNA"/>
</dbReference>
<dbReference type="EMBL" id="CAMXCT030006622">
    <property type="protein sequence ID" value="CAL4804457.1"/>
    <property type="molecule type" value="Genomic_DNA"/>
</dbReference>
<feature type="region of interest" description="Disordered" evidence="2">
    <location>
        <begin position="180"/>
        <end position="199"/>
    </location>
</feature>
<organism evidence="3">
    <name type="scientific">Cladocopium goreaui</name>
    <dbReference type="NCBI Taxonomy" id="2562237"/>
    <lineage>
        <taxon>Eukaryota</taxon>
        <taxon>Sar</taxon>
        <taxon>Alveolata</taxon>
        <taxon>Dinophyceae</taxon>
        <taxon>Suessiales</taxon>
        <taxon>Symbiodiniaceae</taxon>
        <taxon>Cladocopium</taxon>
    </lineage>
</organism>
<feature type="compositionally biased region" description="Basic and acidic residues" evidence="2">
    <location>
        <begin position="1"/>
        <end position="10"/>
    </location>
</feature>
<evidence type="ECO:0000256" key="1">
    <source>
        <dbReference type="SAM" id="Coils"/>
    </source>
</evidence>
<proteinExistence type="predicted"/>
<protein>
    <submittedName>
        <fullName evidence="4">Ubiquitin-like domain-containing protein</fullName>
    </submittedName>
</protein>